<evidence type="ECO:0000256" key="10">
    <source>
        <dbReference type="ARBA" id="ARBA00048743"/>
    </source>
</evidence>
<evidence type="ECO:0000256" key="11">
    <source>
        <dbReference type="HAMAP-Rule" id="MF_00165"/>
    </source>
</evidence>
<dbReference type="RefSeq" id="WP_059743858.1">
    <property type="nucleotide sequence ID" value="NZ_JBOZPR010000001.1"/>
</dbReference>
<keyword evidence="6 11" id="KW-0547">Nucleotide-binding</keyword>
<dbReference type="Pfam" id="PF02223">
    <property type="entry name" value="Thymidylate_kin"/>
    <property type="match status" value="1"/>
</dbReference>
<dbReference type="GO" id="GO:0006227">
    <property type="term" value="P:dUDP biosynthetic process"/>
    <property type="evidence" value="ECO:0007669"/>
    <property type="project" value="TreeGrafter"/>
</dbReference>
<evidence type="ECO:0000256" key="9">
    <source>
        <dbReference type="ARBA" id="ARBA00029962"/>
    </source>
</evidence>
<evidence type="ECO:0000256" key="2">
    <source>
        <dbReference type="ARBA" id="ARBA00012980"/>
    </source>
</evidence>
<comment type="caution">
    <text evidence="13">The sequence shown here is derived from an EMBL/GenBank/DDBJ whole genome shotgun (WGS) entry which is preliminary data.</text>
</comment>
<evidence type="ECO:0000313" key="13">
    <source>
        <dbReference type="EMBL" id="KVX03289.1"/>
    </source>
</evidence>
<comment type="catalytic activity">
    <reaction evidence="10 11">
        <text>dTMP + ATP = dTDP + ADP</text>
        <dbReference type="Rhea" id="RHEA:13517"/>
        <dbReference type="ChEBI" id="CHEBI:30616"/>
        <dbReference type="ChEBI" id="CHEBI:58369"/>
        <dbReference type="ChEBI" id="CHEBI:63528"/>
        <dbReference type="ChEBI" id="CHEBI:456216"/>
        <dbReference type="EC" id="2.7.4.9"/>
    </reaction>
</comment>
<reference evidence="13 14" key="1">
    <citation type="submission" date="2016-01" db="EMBL/GenBank/DDBJ databases">
        <title>Draft genome of the antarctic isolate Shewanella frigidimarina Ag06-30.</title>
        <authorList>
            <person name="Parmeciano Di Noto G."/>
            <person name="Vazquez S."/>
            <person name="Mac Cormack W."/>
            <person name="Iriarte A."/>
            <person name="Quiroga C."/>
        </authorList>
    </citation>
    <scope>NUCLEOTIDE SEQUENCE [LARGE SCALE GENOMIC DNA]</scope>
    <source>
        <strain evidence="13 14">Ag06-30</strain>
    </source>
</reference>
<keyword evidence="8 11" id="KW-0067">ATP-binding</keyword>
<dbReference type="GO" id="GO:0004798">
    <property type="term" value="F:dTMP kinase activity"/>
    <property type="evidence" value="ECO:0007669"/>
    <property type="project" value="UniProtKB-UniRule"/>
</dbReference>
<evidence type="ECO:0000256" key="5">
    <source>
        <dbReference type="ARBA" id="ARBA00022727"/>
    </source>
</evidence>
<dbReference type="InterPro" id="IPR018095">
    <property type="entry name" value="Thymidylate_kin_CS"/>
</dbReference>
<dbReference type="FunFam" id="3.40.50.300:FF:000321">
    <property type="entry name" value="Thymidylate kinase"/>
    <property type="match status" value="1"/>
</dbReference>
<evidence type="ECO:0000256" key="3">
    <source>
        <dbReference type="ARBA" id="ARBA00017144"/>
    </source>
</evidence>
<dbReference type="GO" id="GO:0006233">
    <property type="term" value="P:dTDP biosynthetic process"/>
    <property type="evidence" value="ECO:0007669"/>
    <property type="project" value="InterPro"/>
</dbReference>
<gene>
    <name evidence="11" type="primary">tmk</name>
    <name evidence="13" type="ORF">AWJ07_01575</name>
</gene>
<dbReference type="InterPro" id="IPR039430">
    <property type="entry name" value="Thymidylate_kin-like_dom"/>
</dbReference>
<dbReference type="SUPFAM" id="SSF52540">
    <property type="entry name" value="P-loop containing nucleoside triphosphate hydrolases"/>
    <property type="match status" value="1"/>
</dbReference>
<keyword evidence="7 11" id="KW-0418">Kinase</keyword>
<dbReference type="NCBIfam" id="TIGR00041">
    <property type="entry name" value="DTMP_kinase"/>
    <property type="match status" value="1"/>
</dbReference>
<evidence type="ECO:0000256" key="1">
    <source>
        <dbReference type="ARBA" id="ARBA00009776"/>
    </source>
</evidence>
<dbReference type="PROSITE" id="PS01331">
    <property type="entry name" value="THYMIDYLATE_KINASE"/>
    <property type="match status" value="1"/>
</dbReference>
<dbReference type="Gene3D" id="3.40.50.300">
    <property type="entry name" value="P-loop containing nucleotide triphosphate hydrolases"/>
    <property type="match status" value="1"/>
</dbReference>
<keyword evidence="5 11" id="KW-0545">Nucleotide biosynthesis</keyword>
<evidence type="ECO:0000256" key="6">
    <source>
        <dbReference type="ARBA" id="ARBA00022741"/>
    </source>
</evidence>
<proteinExistence type="inferred from homology"/>
<dbReference type="HAMAP" id="MF_00165">
    <property type="entry name" value="Thymidylate_kinase"/>
    <property type="match status" value="1"/>
</dbReference>
<evidence type="ECO:0000256" key="8">
    <source>
        <dbReference type="ARBA" id="ARBA00022840"/>
    </source>
</evidence>
<feature type="binding site" evidence="11">
    <location>
        <begin position="13"/>
        <end position="20"/>
    </location>
    <ligand>
        <name>ATP</name>
        <dbReference type="ChEBI" id="CHEBI:30616"/>
    </ligand>
</feature>
<dbReference type="CDD" id="cd01672">
    <property type="entry name" value="TMPK"/>
    <property type="match status" value="1"/>
</dbReference>
<dbReference type="EC" id="2.7.4.9" evidence="2 11"/>
<dbReference type="GO" id="GO:0006235">
    <property type="term" value="P:dTTP biosynthetic process"/>
    <property type="evidence" value="ECO:0007669"/>
    <property type="project" value="UniProtKB-UniRule"/>
</dbReference>
<dbReference type="InterPro" id="IPR027417">
    <property type="entry name" value="P-loop_NTPase"/>
</dbReference>
<dbReference type="EMBL" id="LRDC01000001">
    <property type="protein sequence ID" value="KVX03289.1"/>
    <property type="molecule type" value="Genomic_DNA"/>
</dbReference>
<comment type="similarity">
    <text evidence="1 11">Belongs to the thymidylate kinase family.</text>
</comment>
<dbReference type="GO" id="GO:0005829">
    <property type="term" value="C:cytosol"/>
    <property type="evidence" value="ECO:0007669"/>
    <property type="project" value="TreeGrafter"/>
</dbReference>
<dbReference type="Proteomes" id="UP000055702">
    <property type="component" value="Unassembled WGS sequence"/>
</dbReference>
<name>A0A106C2Z3_SHEFR</name>
<dbReference type="AlphaFoldDB" id="A0A106C2Z3"/>
<dbReference type="PANTHER" id="PTHR10344:SF4">
    <property type="entry name" value="UMP-CMP KINASE 2, MITOCHONDRIAL"/>
    <property type="match status" value="1"/>
</dbReference>
<sequence length="215" mass="23520">MSQQQGKFIVIEGLEGAGKSSAIALVNDIIKQHIGQAPVCTREPGGTPLAEKMRDLVKIADETDPLCDEAECLLIYAARTQLIANVIKPALSAGQWVLGDRHNLSSLAYQGGGRGLMPLVKAVSDACLRGFKPDLTLYLDIDPTLGLSRAASRGELDRIEQQAIEFFERARRTYLQLAHEDDSIVVIDASQSMEQVHNDIGIQLQRHLSTLMSEQ</sequence>
<evidence type="ECO:0000259" key="12">
    <source>
        <dbReference type="Pfam" id="PF02223"/>
    </source>
</evidence>
<keyword evidence="4 11" id="KW-0808">Transferase</keyword>
<comment type="function">
    <text evidence="11">Phosphorylation of dTMP to form dTDP in both de novo and salvage pathways of dTTP synthesis.</text>
</comment>
<dbReference type="InterPro" id="IPR018094">
    <property type="entry name" value="Thymidylate_kinase"/>
</dbReference>
<protein>
    <recommendedName>
        <fullName evidence="3 11">Thymidylate kinase</fullName>
        <ecNumber evidence="2 11">2.7.4.9</ecNumber>
    </recommendedName>
    <alternativeName>
        <fullName evidence="9 11">dTMP kinase</fullName>
    </alternativeName>
</protein>
<dbReference type="GO" id="GO:0005524">
    <property type="term" value="F:ATP binding"/>
    <property type="evidence" value="ECO:0007669"/>
    <property type="project" value="UniProtKB-UniRule"/>
</dbReference>
<accession>A0A106C2Z3</accession>
<evidence type="ECO:0000256" key="4">
    <source>
        <dbReference type="ARBA" id="ARBA00022679"/>
    </source>
</evidence>
<evidence type="ECO:0000313" key="14">
    <source>
        <dbReference type="Proteomes" id="UP000055702"/>
    </source>
</evidence>
<dbReference type="PANTHER" id="PTHR10344">
    <property type="entry name" value="THYMIDYLATE KINASE"/>
    <property type="match status" value="1"/>
</dbReference>
<evidence type="ECO:0000256" key="7">
    <source>
        <dbReference type="ARBA" id="ARBA00022777"/>
    </source>
</evidence>
<organism evidence="13">
    <name type="scientific">Shewanella frigidimarina</name>
    <dbReference type="NCBI Taxonomy" id="56812"/>
    <lineage>
        <taxon>Bacteria</taxon>
        <taxon>Pseudomonadati</taxon>
        <taxon>Pseudomonadota</taxon>
        <taxon>Gammaproteobacteria</taxon>
        <taxon>Alteromonadales</taxon>
        <taxon>Shewanellaceae</taxon>
        <taxon>Shewanella</taxon>
    </lineage>
</organism>
<feature type="domain" description="Thymidylate kinase-like" evidence="12">
    <location>
        <begin position="11"/>
        <end position="200"/>
    </location>
</feature>